<dbReference type="GeneID" id="111354450"/>
<reference evidence="2" key="1">
    <citation type="submission" date="2025-08" db="UniProtKB">
        <authorList>
            <consortium name="RefSeq"/>
        </authorList>
    </citation>
    <scope>IDENTIFICATION</scope>
    <source>
        <strain evidence="2">Ishihara</strain>
        <tissue evidence="2">Whole body</tissue>
    </source>
</reference>
<keyword evidence="1" id="KW-1185">Reference proteome</keyword>
<dbReference type="OrthoDB" id="6931947at2759"/>
<protein>
    <submittedName>
        <fullName evidence="2">Uncharacterized protein LOC111354450</fullName>
    </submittedName>
</protein>
<name>A0A9J7E633_SPOLT</name>
<proteinExistence type="predicted"/>
<organism evidence="1 2">
    <name type="scientific">Spodoptera litura</name>
    <name type="common">Asian cotton leafworm</name>
    <dbReference type="NCBI Taxonomy" id="69820"/>
    <lineage>
        <taxon>Eukaryota</taxon>
        <taxon>Metazoa</taxon>
        <taxon>Ecdysozoa</taxon>
        <taxon>Arthropoda</taxon>
        <taxon>Hexapoda</taxon>
        <taxon>Insecta</taxon>
        <taxon>Pterygota</taxon>
        <taxon>Neoptera</taxon>
        <taxon>Endopterygota</taxon>
        <taxon>Lepidoptera</taxon>
        <taxon>Glossata</taxon>
        <taxon>Ditrysia</taxon>
        <taxon>Noctuoidea</taxon>
        <taxon>Noctuidae</taxon>
        <taxon>Amphipyrinae</taxon>
        <taxon>Spodoptera</taxon>
    </lineage>
</organism>
<dbReference type="RefSeq" id="XP_022823688.1">
    <property type="nucleotide sequence ID" value="XM_022967920.1"/>
</dbReference>
<accession>A0A9J7E633</accession>
<dbReference type="KEGG" id="sliu:111354450"/>
<evidence type="ECO:0000313" key="1">
    <source>
        <dbReference type="Proteomes" id="UP000301870"/>
    </source>
</evidence>
<evidence type="ECO:0000313" key="2">
    <source>
        <dbReference type="RefSeq" id="XP_022823688.1"/>
    </source>
</evidence>
<gene>
    <name evidence="2" type="primary">LOC111354450</name>
</gene>
<dbReference type="AlphaFoldDB" id="A0A9J7E633"/>
<dbReference type="Proteomes" id="UP000301870">
    <property type="component" value="Chromosome 18"/>
</dbReference>
<sequence>MSLSIMFAIVWMAVYFVHCKINEYRRAARRSRRLAAVEARRRAGAIQLPPTPLQLHPRKAYELAPSTSSQPPRFELHLGAIPRVECSSAEPSQELIVPDQIHEVIVPSSQSSRHRPRRIRSAAGSDVRRRLFEYEDRREQRETARNQELAGIRAAMEEMCGIQRQILNYLAKLSEKP</sequence>